<reference evidence="2" key="1">
    <citation type="submission" date="2022-09" db="EMBL/GenBank/DDBJ databases">
        <title>The genome sequence of Rhodococcus aetherivorans N1.</title>
        <authorList>
            <person name="Jiang W."/>
        </authorList>
    </citation>
    <scope>NUCLEOTIDE SEQUENCE</scope>
    <source>
        <strain evidence="2">N1</strain>
    </source>
</reference>
<dbReference type="RefSeq" id="WP_231772422.1">
    <property type="nucleotide sequence ID" value="NZ_CP088969.1"/>
</dbReference>
<dbReference type="AlphaFoldDB" id="A0AA46SAN4"/>
<feature type="region of interest" description="Disordered" evidence="1">
    <location>
        <begin position="1"/>
        <end position="47"/>
    </location>
</feature>
<dbReference type="GeneID" id="83619839"/>
<protein>
    <submittedName>
        <fullName evidence="2">Uncharacterized protein</fullName>
    </submittedName>
</protein>
<dbReference type="EMBL" id="CP106982">
    <property type="protein sequence ID" value="UYF95210.1"/>
    <property type="molecule type" value="Genomic_DNA"/>
</dbReference>
<evidence type="ECO:0000313" key="3">
    <source>
        <dbReference type="Proteomes" id="UP001163947"/>
    </source>
</evidence>
<evidence type="ECO:0000313" key="2">
    <source>
        <dbReference type="EMBL" id="UYF95210.1"/>
    </source>
</evidence>
<dbReference type="Proteomes" id="UP001163947">
    <property type="component" value="Chromosome"/>
</dbReference>
<evidence type="ECO:0000256" key="1">
    <source>
        <dbReference type="SAM" id="MobiDB-lite"/>
    </source>
</evidence>
<accession>A0AA46SAN4</accession>
<sequence length="47" mass="4903">MMTSRVHIALDVDDTNAPPLPAGVPHRPGRRHRGAPAVHVPGTGSEA</sequence>
<gene>
    <name evidence="2" type="ORF">OCS65_05440</name>
</gene>
<name>A0AA46SAN4_9NOCA</name>
<organism evidence="2 3">
    <name type="scientific">Rhodococcus aetherivorans</name>
    <dbReference type="NCBI Taxonomy" id="191292"/>
    <lineage>
        <taxon>Bacteria</taxon>
        <taxon>Bacillati</taxon>
        <taxon>Actinomycetota</taxon>
        <taxon>Actinomycetes</taxon>
        <taxon>Mycobacteriales</taxon>
        <taxon>Nocardiaceae</taxon>
        <taxon>Rhodococcus</taxon>
    </lineage>
</organism>
<proteinExistence type="predicted"/>